<dbReference type="Pfam" id="PF05016">
    <property type="entry name" value="ParE_toxin"/>
    <property type="match status" value="1"/>
</dbReference>
<proteinExistence type="predicted"/>
<protein>
    <submittedName>
        <fullName evidence="2">ParE toxin of type II toxin-antitoxin system, parDE</fullName>
    </submittedName>
</protein>
<gene>
    <name evidence="2" type="ORF">BECKTC1821E_GA0114239_100481</name>
</gene>
<dbReference type="Gene3D" id="3.30.2310.20">
    <property type="entry name" value="RelE-like"/>
    <property type="match status" value="1"/>
</dbReference>
<keyword evidence="1" id="KW-1277">Toxin-antitoxin system</keyword>
<evidence type="ECO:0000256" key="1">
    <source>
        <dbReference type="ARBA" id="ARBA00022649"/>
    </source>
</evidence>
<evidence type="ECO:0000313" key="2">
    <source>
        <dbReference type="EMBL" id="VFK39294.1"/>
    </source>
</evidence>
<dbReference type="EMBL" id="CAADFT010000004">
    <property type="protein sequence ID" value="VFK39294.1"/>
    <property type="molecule type" value="Genomic_DNA"/>
</dbReference>
<dbReference type="InterPro" id="IPR035093">
    <property type="entry name" value="RelE/ParE_toxin_dom_sf"/>
</dbReference>
<sequence length="99" mass="11623">MKAVRFLLPAEVEMCDAAIYYRTRVHGLGDTFLTKVESAIRDVTEYPLAWPIVQGHVRKRPIHRFPYSILYRNDPDEIVVVAVMHQRRRPGYWLGRIAE</sequence>
<accession>A0A450YCR3</accession>
<reference evidence="2" key="1">
    <citation type="submission" date="2019-02" db="EMBL/GenBank/DDBJ databases">
        <authorList>
            <person name="Gruber-Vodicka R. H."/>
            <person name="Seah K. B. B."/>
        </authorList>
    </citation>
    <scope>NUCLEOTIDE SEQUENCE</scope>
    <source>
        <strain evidence="2">BECK_BZ125</strain>
    </source>
</reference>
<organism evidence="2">
    <name type="scientific">Candidatus Kentrum sp. TC</name>
    <dbReference type="NCBI Taxonomy" id="2126339"/>
    <lineage>
        <taxon>Bacteria</taxon>
        <taxon>Pseudomonadati</taxon>
        <taxon>Pseudomonadota</taxon>
        <taxon>Gammaproteobacteria</taxon>
        <taxon>Candidatus Kentrum</taxon>
    </lineage>
</organism>
<dbReference type="AlphaFoldDB" id="A0A450YCR3"/>
<dbReference type="InterPro" id="IPR007712">
    <property type="entry name" value="RelE/ParE_toxin"/>
</dbReference>
<name>A0A450YCR3_9GAMM</name>